<proteinExistence type="predicted"/>
<dbReference type="Proteomes" id="UP000001943">
    <property type="component" value="Chromosome"/>
</dbReference>
<protein>
    <submittedName>
        <fullName evidence="2">Uncharacterized protein</fullName>
    </submittedName>
</protein>
<evidence type="ECO:0000256" key="1">
    <source>
        <dbReference type="SAM" id="Phobius"/>
    </source>
</evidence>
<dbReference type="KEGG" id="aph:APH_0821"/>
<feature type="transmembrane region" description="Helical" evidence="1">
    <location>
        <begin position="7"/>
        <end position="29"/>
    </location>
</feature>
<keyword evidence="1" id="KW-0812">Transmembrane</keyword>
<gene>
    <name evidence="2" type="ordered locus">APH_0821</name>
</gene>
<keyword evidence="3" id="KW-1185">Reference proteome</keyword>
<reference evidence="2 3" key="1">
    <citation type="journal article" date="2006" name="PLoS Genet.">
        <title>Comparative genomics of emerging human ehrlichiosis agents.</title>
        <authorList>
            <person name="Dunning Hotopp J.C."/>
            <person name="Lin M."/>
            <person name="Madupu R."/>
            <person name="Crabtree J."/>
            <person name="Angiuoli S.V."/>
            <person name="Eisen J.A."/>
            <person name="Seshadri R."/>
            <person name="Ren Q."/>
            <person name="Wu M."/>
            <person name="Utterback T.R."/>
            <person name="Smith S."/>
            <person name="Lewis M."/>
            <person name="Khouri H."/>
            <person name="Zhang C."/>
            <person name="Niu H."/>
            <person name="Lin Q."/>
            <person name="Ohashi N."/>
            <person name="Zhi N."/>
            <person name="Nelson W."/>
            <person name="Brinkac L.M."/>
            <person name="Dodson R.J."/>
            <person name="Rosovitz M.J."/>
            <person name="Sundaram J."/>
            <person name="Daugherty S.C."/>
            <person name="Davidsen T."/>
            <person name="Durkin A.S."/>
            <person name="Gwinn M."/>
            <person name="Haft D.H."/>
            <person name="Selengut J.D."/>
            <person name="Sullivan S.A."/>
            <person name="Zafar N."/>
            <person name="Zhou L."/>
            <person name="Benahmed F."/>
            <person name="Forberger H."/>
            <person name="Halpin R."/>
            <person name="Mulligan S."/>
            <person name="Robinson J."/>
            <person name="White O."/>
            <person name="Rikihisa Y."/>
            <person name="Tettelin H."/>
        </authorList>
    </citation>
    <scope>NUCLEOTIDE SEQUENCE [LARGE SCALE GENOMIC DNA]</scope>
    <source>
        <strain evidence="2 3">HZ</strain>
    </source>
</reference>
<dbReference type="PaxDb" id="212042-APH_0821"/>
<name>Q2GJQ3_ANAPZ</name>
<evidence type="ECO:0000313" key="2">
    <source>
        <dbReference type="EMBL" id="ABD43766.1"/>
    </source>
</evidence>
<dbReference type="AlphaFoldDB" id="Q2GJQ3"/>
<organism evidence="2 3">
    <name type="scientific">Anaplasma phagocytophilum (strain HZ)</name>
    <dbReference type="NCBI Taxonomy" id="212042"/>
    <lineage>
        <taxon>Bacteria</taxon>
        <taxon>Pseudomonadati</taxon>
        <taxon>Pseudomonadota</taxon>
        <taxon>Alphaproteobacteria</taxon>
        <taxon>Rickettsiales</taxon>
        <taxon>Anaplasmataceae</taxon>
        <taxon>Anaplasma</taxon>
        <taxon>phagocytophilum group</taxon>
    </lineage>
</organism>
<sequence>MLRDLEIVMLISVITSVATVFLNFGIASLSTLNITFMHCKKAVRVNIASIHKQHMKNLPHTMRVTGFSAAFKHALLFYKL</sequence>
<dbReference type="STRING" id="212042.APH_0821"/>
<keyword evidence="1" id="KW-1133">Transmembrane helix</keyword>
<dbReference type="EMBL" id="CP000235">
    <property type="protein sequence ID" value="ABD43766.1"/>
    <property type="molecule type" value="Genomic_DNA"/>
</dbReference>
<dbReference type="EnsemblBacteria" id="ABD43766">
    <property type="protein sequence ID" value="ABD43766"/>
    <property type="gene ID" value="APH_0821"/>
</dbReference>
<dbReference type="HOGENOM" id="CLU_2713541_0_0_5"/>
<evidence type="ECO:0000313" key="3">
    <source>
        <dbReference type="Proteomes" id="UP000001943"/>
    </source>
</evidence>
<keyword evidence="1" id="KW-0472">Membrane</keyword>
<accession>Q2GJQ3</accession>